<dbReference type="Proteomes" id="UP000465846">
    <property type="component" value="Chromosome"/>
</dbReference>
<protein>
    <submittedName>
        <fullName evidence="2">Uncharacterized protein</fullName>
    </submittedName>
</protein>
<name>A0A6C0ULB3_9EURY</name>
<gene>
    <name evidence="2" type="ORF">G3I44_14430</name>
</gene>
<feature type="transmembrane region" description="Helical" evidence="1">
    <location>
        <begin position="75"/>
        <end position="95"/>
    </location>
</feature>
<keyword evidence="1" id="KW-1133">Transmembrane helix</keyword>
<dbReference type="RefSeq" id="WP_163487163.1">
    <property type="nucleotide sequence ID" value="NZ_CP048739.1"/>
</dbReference>
<dbReference type="EMBL" id="CP048739">
    <property type="protein sequence ID" value="QIB75383.1"/>
    <property type="molecule type" value="Genomic_DNA"/>
</dbReference>
<evidence type="ECO:0000256" key="1">
    <source>
        <dbReference type="SAM" id="Phobius"/>
    </source>
</evidence>
<sequence>MSIGRALDALKALYDVLKVVLGGTYSGYRYVRGLGLVSKITGAVTFNQFSYLMILYYVVYANWGTLSSWPQQSNVWYSGAVYLVDALAAFGKSIGGADTVMVDNTLAIVNRDLTGVAYVFAVLAILGGASTIIYYFRAYRGAARQFESDIGNAFILLFGGLFFVVLSLWANNELPFVGFIELAEHGAAVFDFSRAHPWIDPAVNITQSVAEPVNISGPTTQ</sequence>
<feature type="transmembrane region" description="Helical" evidence="1">
    <location>
        <begin position="43"/>
        <end position="63"/>
    </location>
</feature>
<keyword evidence="1" id="KW-0812">Transmembrane</keyword>
<evidence type="ECO:0000313" key="3">
    <source>
        <dbReference type="Proteomes" id="UP000465846"/>
    </source>
</evidence>
<feature type="transmembrane region" description="Helical" evidence="1">
    <location>
        <begin position="115"/>
        <end position="138"/>
    </location>
</feature>
<dbReference type="AlphaFoldDB" id="A0A6C0ULB3"/>
<organism evidence="2 3">
    <name type="scientific">Halogeometricum borinquense</name>
    <dbReference type="NCBI Taxonomy" id="60847"/>
    <lineage>
        <taxon>Archaea</taxon>
        <taxon>Methanobacteriati</taxon>
        <taxon>Methanobacteriota</taxon>
        <taxon>Stenosarchaea group</taxon>
        <taxon>Halobacteria</taxon>
        <taxon>Halobacteriales</taxon>
        <taxon>Haloferacaceae</taxon>
        <taxon>Halogeometricum</taxon>
    </lineage>
</organism>
<dbReference type="GeneID" id="44080621"/>
<reference evidence="2 3" key="1">
    <citation type="submission" date="2020-02" db="EMBL/GenBank/DDBJ databases">
        <title>Whole genome sequence of Halogeometricum borinquense strain wsp4.</title>
        <authorList>
            <person name="Verma D.K."/>
            <person name="Gopal K."/>
            <person name="Prasad E.S."/>
        </authorList>
    </citation>
    <scope>NUCLEOTIDE SEQUENCE [LARGE SCALE GENOMIC DNA]</scope>
    <source>
        <strain evidence="3">wsp4</strain>
    </source>
</reference>
<proteinExistence type="predicted"/>
<keyword evidence="1" id="KW-0472">Membrane</keyword>
<evidence type="ECO:0000313" key="2">
    <source>
        <dbReference type="EMBL" id="QIB75383.1"/>
    </source>
</evidence>
<feature type="transmembrane region" description="Helical" evidence="1">
    <location>
        <begin position="150"/>
        <end position="170"/>
    </location>
</feature>
<accession>A0A6C0ULB3</accession>